<dbReference type="GO" id="GO:0009236">
    <property type="term" value="P:cobalamin biosynthetic process"/>
    <property type="evidence" value="ECO:0007669"/>
    <property type="project" value="UniProtKB-UniRule"/>
</dbReference>
<evidence type="ECO:0000256" key="2">
    <source>
        <dbReference type="ARBA" id="ARBA00004953"/>
    </source>
</evidence>
<keyword evidence="11" id="KW-1185">Reference proteome</keyword>
<evidence type="ECO:0000256" key="3">
    <source>
        <dbReference type="ARBA" id="ARBA00006263"/>
    </source>
</evidence>
<dbReference type="NCBIfam" id="TIGR00380">
    <property type="entry name" value="cobal_cbiB"/>
    <property type="match status" value="1"/>
</dbReference>
<evidence type="ECO:0000256" key="8">
    <source>
        <dbReference type="ARBA" id="ARBA00023136"/>
    </source>
</evidence>
<feature type="transmembrane region" description="Helical" evidence="9">
    <location>
        <begin position="77"/>
        <end position="98"/>
    </location>
</feature>
<comment type="subcellular location">
    <subcellularLocation>
        <location evidence="1 9">Cell membrane</location>
        <topology evidence="1 9">Multi-pass membrane protein</topology>
    </subcellularLocation>
</comment>
<comment type="pathway">
    <text evidence="2 9">Cofactor biosynthesis; adenosylcobalamin biosynthesis.</text>
</comment>
<feature type="transmembrane region" description="Helical" evidence="9">
    <location>
        <begin position="152"/>
        <end position="173"/>
    </location>
</feature>
<keyword evidence="8 9" id="KW-0472">Membrane</keyword>
<dbReference type="GO" id="GO:0015420">
    <property type="term" value="F:ABC-type vitamin B12 transporter activity"/>
    <property type="evidence" value="ECO:0007669"/>
    <property type="project" value="UniProtKB-UniRule"/>
</dbReference>
<dbReference type="HAMAP" id="MF_00024">
    <property type="entry name" value="CobD_CbiB"/>
    <property type="match status" value="1"/>
</dbReference>
<evidence type="ECO:0000256" key="1">
    <source>
        <dbReference type="ARBA" id="ARBA00004651"/>
    </source>
</evidence>
<evidence type="ECO:0000256" key="5">
    <source>
        <dbReference type="ARBA" id="ARBA00022573"/>
    </source>
</evidence>
<keyword evidence="5 9" id="KW-0169">Cobalamin biosynthesis</keyword>
<keyword evidence="4 9" id="KW-1003">Cell membrane</keyword>
<evidence type="ECO:0000256" key="7">
    <source>
        <dbReference type="ARBA" id="ARBA00022989"/>
    </source>
</evidence>
<evidence type="ECO:0000256" key="9">
    <source>
        <dbReference type="HAMAP-Rule" id="MF_00024"/>
    </source>
</evidence>
<dbReference type="GO" id="GO:0005886">
    <property type="term" value="C:plasma membrane"/>
    <property type="evidence" value="ECO:0007669"/>
    <property type="project" value="UniProtKB-SubCell"/>
</dbReference>
<dbReference type="AlphaFoldDB" id="A0A9X2MH06"/>
<comment type="function">
    <text evidence="9">Converts cobyric acid to cobinamide by the addition of aminopropanol on the F carboxylic group.</text>
</comment>
<dbReference type="EMBL" id="JANJZL010000003">
    <property type="protein sequence ID" value="MCR2043850.1"/>
    <property type="molecule type" value="Genomic_DNA"/>
</dbReference>
<evidence type="ECO:0000256" key="4">
    <source>
        <dbReference type="ARBA" id="ARBA00022475"/>
    </source>
</evidence>
<keyword evidence="7 9" id="KW-1133">Transmembrane helix</keyword>
<dbReference type="OrthoDB" id="9811967at2"/>
<feature type="transmembrane region" description="Helical" evidence="9">
    <location>
        <begin position="50"/>
        <end position="71"/>
    </location>
</feature>
<comment type="caution">
    <text evidence="9">Lacks conserved residue(s) required for the propagation of feature annotation.</text>
</comment>
<evidence type="ECO:0000313" key="11">
    <source>
        <dbReference type="Proteomes" id="UP001142078"/>
    </source>
</evidence>
<keyword evidence="6 9" id="KW-0812">Transmembrane</keyword>
<comment type="caution">
    <text evidence="10">The sequence shown here is derived from an EMBL/GenBank/DDBJ whole genome shotgun (WGS) entry which is preliminary data.</text>
</comment>
<dbReference type="PANTHER" id="PTHR34308">
    <property type="entry name" value="COBALAMIN BIOSYNTHESIS PROTEIN CBIB"/>
    <property type="match status" value="1"/>
</dbReference>
<gene>
    <name evidence="10" type="primary">cbiB</name>
    <name evidence="9" type="synonym">cobD</name>
    <name evidence="10" type="ORF">NSA23_06920</name>
</gene>
<dbReference type="RefSeq" id="WP_042680610.1">
    <property type="nucleotide sequence ID" value="NZ_CABKTM010000020.1"/>
</dbReference>
<proteinExistence type="inferred from homology"/>
<dbReference type="InterPro" id="IPR004485">
    <property type="entry name" value="Cobalamin_biosynth_CobD/CbiB"/>
</dbReference>
<dbReference type="PANTHER" id="PTHR34308:SF1">
    <property type="entry name" value="COBALAMIN BIOSYNTHESIS PROTEIN CBIB"/>
    <property type="match status" value="1"/>
</dbReference>
<dbReference type="Proteomes" id="UP001142078">
    <property type="component" value="Unassembled WGS sequence"/>
</dbReference>
<accession>A0A9X2MH06</accession>
<evidence type="ECO:0000313" key="10">
    <source>
        <dbReference type="EMBL" id="MCR2043850.1"/>
    </source>
</evidence>
<evidence type="ECO:0000256" key="6">
    <source>
        <dbReference type="ARBA" id="ARBA00022692"/>
    </source>
</evidence>
<reference evidence="10" key="1">
    <citation type="submission" date="2022-07" db="EMBL/GenBank/DDBJ databases">
        <title>Enhanced cultured diversity of the mouse gut microbiota enables custom-made synthetic communities.</title>
        <authorList>
            <person name="Afrizal A."/>
        </authorList>
    </citation>
    <scope>NUCLEOTIDE SEQUENCE</scope>
    <source>
        <strain evidence="10">DSM 29482</strain>
    </source>
</reference>
<sequence>MLDIIVAVVLDFLIGDPYSFPHPVKLMGNIISFEDKTIRKVFKSKNEIKIGGFLIALFNIFIAFFIPFMLLKGIKKYSVLYHIINIYLIYTCIAARCLHKEAMKVYNAFNNGIEDARKKISYIVGRDTKNLSEEEIIKADIETVAENTSDGVIAPLFYIFILGAPGGLMYKMINTMDSMLGYTNEKYIDLGYFPAKIDDLFNYIPARLSGVLMCISSIFRYDVKNGFKIMIRDRKNHKSPNSAYPEGAVAGLLNIQLGGSNYYFGKLIEKPTIGDENKVIEKEDIKNTVEIMYRGELLLLVIYTIINLI</sequence>
<comment type="similarity">
    <text evidence="3 9">Belongs to the CobD/CbiB family.</text>
</comment>
<dbReference type="GO" id="GO:0048472">
    <property type="term" value="F:threonine-phosphate decarboxylase activity"/>
    <property type="evidence" value="ECO:0007669"/>
    <property type="project" value="InterPro"/>
</dbReference>
<dbReference type="Pfam" id="PF03186">
    <property type="entry name" value="CobD_Cbib"/>
    <property type="match status" value="1"/>
</dbReference>
<protein>
    <recommendedName>
        <fullName evidence="9">Cobalamin biosynthesis protein CobD</fullName>
    </recommendedName>
</protein>
<organism evidence="10 11">
    <name type="scientific">Anaerosalibacter massiliensis</name>
    <dbReference type="NCBI Taxonomy" id="1347392"/>
    <lineage>
        <taxon>Bacteria</taxon>
        <taxon>Bacillati</taxon>
        <taxon>Bacillota</taxon>
        <taxon>Tissierellia</taxon>
        <taxon>Tissierellales</taxon>
        <taxon>Sporanaerobacteraceae</taxon>
        <taxon>Anaerosalibacter</taxon>
    </lineage>
</organism>
<name>A0A9X2MH06_9FIRM</name>